<name>A0A9N9FD60_9GLOM</name>
<proteinExistence type="predicted"/>
<accession>A0A9N9FD60</accession>
<organism evidence="2 3">
    <name type="scientific">Diversispora eburnea</name>
    <dbReference type="NCBI Taxonomy" id="1213867"/>
    <lineage>
        <taxon>Eukaryota</taxon>
        <taxon>Fungi</taxon>
        <taxon>Fungi incertae sedis</taxon>
        <taxon>Mucoromycota</taxon>
        <taxon>Glomeromycotina</taxon>
        <taxon>Glomeromycetes</taxon>
        <taxon>Diversisporales</taxon>
        <taxon>Diversisporaceae</taxon>
        <taxon>Diversispora</taxon>
    </lineage>
</organism>
<evidence type="ECO:0000256" key="1">
    <source>
        <dbReference type="SAM" id="Phobius"/>
    </source>
</evidence>
<protein>
    <submittedName>
        <fullName evidence="2">2077_t:CDS:1</fullName>
    </submittedName>
</protein>
<dbReference type="EMBL" id="CAJVPK010000547">
    <property type="protein sequence ID" value="CAG8524831.1"/>
    <property type="molecule type" value="Genomic_DNA"/>
</dbReference>
<dbReference type="AlphaFoldDB" id="A0A9N9FD60"/>
<dbReference type="Proteomes" id="UP000789706">
    <property type="component" value="Unassembled WGS sequence"/>
</dbReference>
<gene>
    <name evidence="2" type="ORF">DEBURN_LOCUS5847</name>
</gene>
<sequence>MDEAIDILLCFLWLASGITNLYPTLADSKVNPFSCDQYQGEFQSWCEYSHISRYSGWSLAILHFLMAVITPLMLEKSGNFDDH</sequence>
<dbReference type="OrthoDB" id="2308209at2759"/>
<keyword evidence="3" id="KW-1185">Reference proteome</keyword>
<reference evidence="2" key="1">
    <citation type="submission" date="2021-06" db="EMBL/GenBank/DDBJ databases">
        <authorList>
            <person name="Kallberg Y."/>
            <person name="Tangrot J."/>
            <person name="Rosling A."/>
        </authorList>
    </citation>
    <scope>NUCLEOTIDE SEQUENCE</scope>
    <source>
        <strain evidence="2">AZ414A</strain>
    </source>
</reference>
<keyword evidence="1" id="KW-0472">Membrane</keyword>
<comment type="caution">
    <text evidence="2">The sequence shown here is derived from an EMBL/GenBank/DDBJ whole genome shotgun (WGS) entry which is preliminary data.</text>
</comment>
<evidence type="ECO:0000313" key="2">
    <source>
        <dbReference type="EMBL" id="CAG8524831.1"/>
    </source>
</evidence>
<evidence type="ECO:0000313" key="3">
    <source>
        <dbReference type="Proteomes" id="UP000789706"/>
    </source>
</evidence>
<keyword evidence="1" id="KW-1133">Transmembrane helix</keyword>
<feature type="transmembrane region" description="Helical" evidence="1">
    <location>
        <begin position="54"/>
        <end position="74"/>
    </location>
</feature>
<feature type="non-terminal residue" evidence="2">
    <location>
        <position position="83"/>
    </location>
</feature>
<keyword evidence="1" id="KW-0812">Transmembrane</keyword>